<reference evidence="2 3" key="1">
    <citation type="submission" date="2018-06" db="EMBL/GenBank/DDBJ databases">
        <authorList>
            <consortium name="Pathogen Informatics"/>
            <person name="Doyle S."/>
        </authorList>
    </citation>
    <scope>NUCLEOTIDE SEQUENCE [LARGE SCALE GENOMIC DNA]</scope>
    <source>
        <strain evidence="2 3">NCTC11532</strain>
    </source>
</reference>
<dbReference type="OrthoDB" id="9799278at2"/>
<dbReference type="STRING" id="1122170.GCA_000701265_03009"/>
<evidence type="ECO:0000313" key="2">
    <source>
        <dbReference type="EMBL" id="STY31147.1"/>
    </source>
</evidence>
<name>A0A378LXN8_9GAMM</name>
<sequence length="357" mass="40904">MESLNIGILTFHKCINYGSYWQAKCLIKGLQARGHEVTILDHHSTSINIAELKCAYRPLLPTQLNRADYPLYREKIQGFFRAFQSLPLSSPFNINKPEEMKAYDVIVIGSDEVWNLTHPWYGKIPIFFGEGLFAKRIISYAASFGNYSAWNGLEPYWIEQLKNLDQISVRDENAQAIFRHALNFNPEIVLDPCLVFPLEIDGGKTAVLQDNFIAIYGHHFSNSFIAKLRKWAKQKNMTLISIGYRNDWADKQWITANPNDFALFMAKAKAVATNFFHGCIFALRNNKPFICEPTSYRSIKLLCLMELLDGENHIVYNHTPSTVFNGLLSNLPEEKMIHKIEFLKAVSNAFLDEALKV</sequence>
<dbReference type="RefSeq" id="WP_031564028.1">
    <property type="nucleotide sequence ID" value="NZ_CAAAIS010000009.1"/>
</dbReference>
<dbReference type="Pfam" id="PF04230">
    <property type="entry name" value="PS_pyruv_trans"/>
    <property type="match status" value="1"/>
</dbReference>
<dbReference type="AlphaFoldDB" id="A0A378LXN8"/>
<accession>A0A378LXN8</accession>
<keyword evidence="2" id="KW-0808">Transferase</keyword>
<organism evidence="2 3">
    <name type="scientific">Legionella wadsworthii</name>
    <dbReference type="NCBI Taxonomy" id="28088"/>
    <lineage>
        <taxon>Bacteria</taxon>
        <taxon>Pseudomonadati</taxon>
        <taxon>Pseudomonadota</taxon>
        <taxon>Gammaproteobacteria</taxon>
        <taxon>Legionellales</taxon>
        <taxon>Legionellaceae</taxon>
        <taxon>Legionella</taxon>
    </lineage>
</organism>
<dbReference type="EMBL" id="UGPB01000001">
    <property type="protein sequence ID" value="STY31147.1"/>
    <property type="molecule type" value="Genomic_DNA"/>
</dbReference>
<keyword evidence="3" id="KW-1185">Reference proteome</keyword>
<evidence type="ECO:0000259" key="1">
    <source>
        <dbReference type="Pfam" id="PF04230"/>
    </source>
</evidence>
<protein>
    <submittedName>
        <fullName evidence="2">Polysaccharide pyruvyl transferase</fullName>
    </submittedName>
</protein>
<gene>
    <name evidence="2" type="ORF">NCTC11532_02758</name>
</gene>
<dbReference type="InterPro" id="IPR007345">
    <property type="entry name" value="Polysacch_pyruvyl_Trfase"/>
</dbReference>
<dbReference type="Proteomes" id="UP000255297">
    <property type="component" value="Unassembled WGS sequence"/>
</dbReference>
<evidence type="ECO:0000313" key="3">
    <source>
        <dbReference type="Proteomes" id="UP000255297"/>
    </source>
</evidence>
<dbReference type="GO" id="GO:0016740">
    <property type="term" value="F:transferase activity"/>
    <property type="evidence" value="ECO:0007669"/>
    <property type="project" value="UniProtKB-KW"/>
</dbReference>
<feature type="domain" description="Polysaccharide pyruvyl transferase" evidence="1">
    <location>
        <begin position="16"/>
        <end position="291"/>
    </location>
</feature>
<proteinExistence type="predicted"/>